<keyword evidence="3" id="KW-1185">Reference proteome</keyword>
<feature type="region of interest" description="Disordered" evidence="1">
    <location>
        <begin position="1"/>
        <end position="51"/>
    </location>
</feature>
<reference evidence="2 3" key="1">
    <citation type="submission" date="2018-08" db="EMBL/GenBank/DDBJ databases">
        <authorList>
            <person name="Laetsch R D."/>
            <person name="Stevens L."/>
            <person name="Kumar S."/>
            <person name="Blaxter L. M."/>
        </authorList>
    </citation>
    <scope>NUCLEOTIDE SEQUENCE [LARGE SCALE GENOMIC DNA]</scope>
</reference>
<accession>A0A498SG52</accession>
<sequence length="257" mass="28693">MLSEETVTRQQQISGQGWKSGRSGGGEEEGREGLEGSSDDAPTPGGESEFWRDICSMNDSVPLSDIGRLLFTEAAAPTACLDDMPAALCTGCRMTTAFMDAARIPQCFSVLPDNNAFCDQASIRSAPYDHRSHHSLETNRAPSHPPILRKAEIYGNETCSPVLLQCREEYTKSEWEKMFSISKSSKILMTPKEKKCFYLNKATYDFLERYVVITDLSEGLHDISYYIIRNNLLDANVLLKLLHMKLSLTDMATQPFA</sequence>
<evidence type="ECO:0000313" key="3">
    <source>
        <dbReference type="Proteomes" id="UP000276991"/>
    </source>
</evidence>
<evidence type="ECO:0000256" key="1">
    <source>
        <dbReference type="SAM" id="MobiDB-lite"/>
    </source>
</evidence>
<organism evidence="2 3">
    <name type="scientific">Acanthocheilonema viteae</name>
    <name type="common">Filarial nematode worm</name>
    <name type="synonym">Dipetalonema viteae</name>
    <dbReference type="NCBI Taxonomy" id="6277"/>
    <lineage>
        <taxon>Eukaryota</taxon>
        <taxon>Metazoa</taxon>
        <taxon>Ecdysozoa</taxon>
        <taxon>Nematoda</taxon>
        <taxon>Chromadorea</taxon>
        <taxon>Rhabditida</taxon>
        <taxon>Spirurina</taxon>
        <taxon>Spiruromorpha</taxon>
        <taxon>Filarioidea</taxon>
        <taxon>Onchocercidae</taxon>
        <taxon>Acanthocheilonema</taxon>
    </lineage>
</organism>
<proteinExistence type="predicted"/>
<protein>
    <submittedName>
        <fullName evidence="2">Uncharacterized protein</fullName>
    </submittedName>
</protein>
<dbReference type="EMBL" id="UPTC01000955">
    <property type="protein sequence ID" value="VBB30685.1"/>
    <property type="molecule type" value="Genomic_DNA"/>
</dbReference>
<evidence type="ECO:0000313" key="2">
    <source>
        <dbReference type="EMBL" id="VBB30685.1"/>
    </source>
</evidence>
<dbReference type="AlphaFoldDB" id="A0A498SG52"/>
<dbReference type="Proteomes" id="UP000276991">
    <property type="component" value="Unassembled WGS sequence"/>
</dbReference>
<gene>
    <name evidence="2" type="ORF">NAV_LOCUS5476</name>
</gene>
<name>A0A498SG52_ACAVI</name>